<organism evidence="3 4">
    <name type="scientific">Rhodocytophaga aerolata</name>
    <dbReference type="NCBI Taxonomy" id="455078"/>
    <lineage>
        <taxon>Bacteria</taxon>
        <taxon>Pseudomonadati</taxon>
        <taxon>Bacteroidota</taxon>
        <taxon>Cytophagia</taxon>
        <taxon>Cytophagales</taxon>
        <taxon>Rhodocytophagaceae</taxon>
        <taxon>Rhodocytophaga</taxon>
    </lineage>
</organism>
<feature type="domain" description="HTH LytTR-type" evidence="2">
    <location>
        <begin position="205"/>
        <end position="305"/>
    </location>
</feature>
<feature type="transmembrane region" description="Helical" evidence="1">
    <location>
        <begin position="51"/>
        <end position="70"/>
    </location>
</feature>
<keyword evidence="1" id="KW-0812">Transmembrane</keyword>
<dbReference type="GO" id="GO:0003677">
    <property type="term" value="F:DNA binding"/>
    <property type="evidence" value="ECO:0007669"/>
    <property type="project" value="UniProtKB-KW"/>
</dbReference>
<feature type="transmembrane region" description="Helical" evidence="1">
    <location>
        <begin position="91"/>
        <end position="112"/>
    </location>
</feature>
<proteinExistence type="predicted"/>
<reference evidence="3" key="1">
    <citation type="submission" date="2023-07" db="EMBL/GenBank/DDBJ databases">
        <title>The genome sequence of Rhodocytophaga aerolata KACC 12507.</title>
        <authorList>
            <person name="Zhang X."/>
        </authorList>
    </citation>
    <scope>NUCLEOTIDE SEQUENCE</scope>
    <source>
        <strain evidence="3">KACC 12507</strain>
    </source>
</reference>
<feature type="transmembrane region" description="Helical" evidence="1">
    <location>
        <begin position="132"/>
        <end position="153"/>
    </location>
</feature>
<sequence>MFFYKNEASLSASREKRTDLWVKVIGSFLASHFIEILGREESLFYLLLQKFYYIDVLSGFCIAFVLWEIISRVSRYLDRRLAWEEQTLQRALLQITFGVFIPSVLVHVLTYLQFTYIIGQEMSKTTWYTNELPVAVVIILIINSYYFTSHLYLNYQQLKQSAILLPNQETHKPAPERREPVAAKLSTEPASVKKKRQVFIISKGQRNIPLPVEEIAYFFTKDENNFLRTFANETFLIDESLEDIYSHVDEQLFFRANRQTIINFNACTYFSYLDHGKLQVALQPDTDEAVIISQKRSPLFKEWVRR</sequence>
<dbReference type="PANTHER" id="PTHR37299">
    <property type="entry name" value="TRANSCRIPTIONAL REGULATOR-RELATED"/>
    <property type="match status" value="1"/>
</dbReference>
<keyword evidence="1" id="KW-1133">Transmembrane helix</keyword>
<dbReference type="Proteomes" id="UP001168528">
    <property type="component" value="Unassembled WGS sequence"/>
</dbReference>
<dbReference type="Gene3D" id="2.40.50.1020">
    <property type="entry name" value="LytTr DNA-binding domain"/>
    <property type="match status" value="1"/>
</dbReference>
<evidence type="ECO:0000313" key="3">
    <source>
        <dbReference type="EMBL" id="MDO1451202.1"/>
    </source>
</evidence>
<name>A0ABT8RGH4_9BACT</name>
<feature type="transmembrane region" description="Helical" evidence="1">
    <location>
        <begin position="20"/>
        <end position="39"/>
    </location>
</feature>
<keyword evidence="3" id="KW-0238">DNA-binding</keyword>
<evidence type="ECO:0000259" key="2">
    <source>
        <dbReference type="SMART" id="SM00850"/>
    </source>
</evidence>
<dbReference type="InterPro" id="IPR007492">
    <property type="entry name" value="LytTR_DNA-bd_dom"/>
</dbReference>
<dbReference type="InterPro" id="IPR046947">
    <property type="entry name" value="LytR-like"/>
</dbReference>
<evidence type="ECO:0000313" key="4">
    <source>
        <dbReference type="Proteomes" id="UP001168528"/>
    </source>
</evidence>
<keyword evidence="1" id="KW-0472">Membrane</keyword>
<dbReference type="RefSeq" id="WP_302042001.1">
    <property type="nucleotide sequence ID" value="NZ_JAUKPO010000046.1"/>
</dbReference>
<comment type="caution">
    <text evidence="3">The sequence shown here is derived from an EMBL/GenBank/DDBJ whole genome shotgun (WGS) entry which is preliminary data.</text>
</comment>
<protein>
    <submittedName>
        <fullName evidence="3">LytTR family DNA-binding domain-containing protein</fullName>
    </submittedName>
</protein>
<dbReference type="Pfam" id="PF04397">
    <property type="entry name" value="LytTR"/>
    <property type="match status" value="1"/>
</dbReference>
<evidence type="ECO:0000256" key="1">
    <source>
        <dbReference type="SAM" id="Phobius"/>
    </source>
</evidence>
<dbReference type="PANTHER" id="PTHR37299:SF1">
    <property type="entry name" value="STAGE 0 SPORULATION PROTEIN A HOMOLOG"/>
    <property type="match status" value="1"/>
</dbReference>
<gene>
    <name evidence="3" type="ORF">Q0590_33320</name>
</gene>
<keyword evidence="4" id="KW-1185">Reference proteome</keyword>
<dbReference type="EMBL" id="JAUKPO010000046">
    <property type="protein sequence ID" value="MDO1451202.1"/>
    <property type="molecule type" value="Genomic_DNA"/>
</dbReference>
<dbReference type="SMART" id="SM00850">
    <property type="entry name" value="LytTR"/>
    <property type="match status" value="1"/>
</dbReference>
<accession>A0ABT8RGH4</accession>